<evidence type="ECO:0000256" key="4">
    <source>
        <dbReference type="ARBA" id="ARBA00022679"/>
    </source>
</evidence>
<feature type="region of interest" description="Disordered" evidence="12">
    <location>
        <begin position="67"/>
        <end position="94"/>
    </location>
</feature>
<feature type="compositionally biased region" description="Basic and acidic residues" evidence="12">
    <location>
        <begin position="484"/>
        <end position="494"/>
    </location>
</feature>
<dbReference type="PROSITE" id="PS50011">
    <property type="entry name" value="PROTEIN_KINASE_DOM"/>
    <property type="match status" value="1"/>
</dbReference>
<dbReference type="GO" id="GO:0004694">
    <property type="term" value="F:eukaryotic translation initiation factor 2alpha kinase activity"/>
    <property type="evidence" value="ECO:0007669"/>
    <property type="project" value="TreeGrafter"/>
</dbReference>
<evidence type="ECO:0000259" key="13">
    <source>
        <dbReference type="PROSITE" id="PS50011"/>
    </source>
</evidence>
<dbReference type="InterPro" id="IPR050339">
    <property type="entry name" value="CC_SR_Kinase"/>
</dbReference>
<feature type="domain" description="Protein kinase" evidence="13">
    <location>
        <begin position="217"/>
        <end position="490"/>
    </location>
</feature>
<dbReference type="InterPro" id="IPR008271">
    <property type="entry name" value="Ser/Thr_kinase_AS"/>
</dbReference>
<name>A0AAV7RS73_PLEWA</name>
<keyword evidence="9" id="KW-0694">RNA-binding</keyword>
<keyword evidence="6" id="KW-0418">Kinase</keyword>
<sequence length="494" mass="56483">MLITKCQHANLNLDFVEGLPTGPPHDQTFTCWCTINDEKFPEAKGKSKKEAKKLAAKNAFDELEARCPNKPQDSIVSDSSKSSNPDSQNGDTNYVGKLNEYCNARGIKFAFEKIKQDGPSHKPKLVYCAVVDNKVYKEAEGKNKKVAKQKAAQLALEEMPTTSWTMEDTPKLEESLKNDQSKCKTKKEISLAPNFSRKPVNEQNKQEVDSVRFFEMFDNISELGKGGYGCVFKARHKVDCKYYAVKKVKLHKGKAVSEVLTLADLNHPNVVRYYTSWEERATFYADLSETATNSSENCKILCEALFIKMELCEKGTLKNWIDERKGKDIDKSESLGTFQQIVEGVKYIHSKGLIHRDLKPSNIFLDEEMNIKIGDFGLVTTINLDRDRTKGVGTRTYMSPEQKNLSNKYGWEVDIFALGLIFFELLRLYSTENEKSKEWDNIRNRKFTDDFKEKYPKEVKLLHRMLSETPTKRPSAQDILSSLQEKEPTSIKTY</sequence>
<dbReference type="Proteomes" id="UP001066276">
    <property type="component" value="Chromosome 5"/>
</dbReference>
<dbReference type="EC" id="2.7.11.1" evidence="1"/>
<reference evidence="15" key="1">
    <citation type="journal article" date="2022" name="bioRxiv">
        <title>Sequencing and chromosome-scale assembly of the giantPleurodeles waltlgenome.</title>
        <authorList>
            <person name="Brown T."/>
            <person name="Elewa A."/>
            <person name="Iarovenko S."/>
            <person name="Subramanian E."/>
            <person name="Araus A.J."/>
            <person name="Petzold A."/>
            <person name="Susuki M."/>
            <person name="Suzuki K.-i.T."/>
            <person name="Hayashi T."/>
            <person name="Toyoda A."/>
            <person name="Oliveira C."/>
            <person name="Osipova E."/>
            <person name="Leigh N.D."/>
            <person name="Simon A."/>
            <person name="Yun M.H."/>
        </authorList>
    </citation>
    <scope>NUCLEOTIDE SEQUENCE</scope>
    <source>
        <strain evidence="15">20211129_DDA</strain>
        <tissue evidence="15">Liver</tissue>
    </source>
</reference>
<feature type="domain" description="DRBM" evidence="14">
    <location>
        <begin position="1"/>
        <end position="65"/>
    </location>
</feature>
<comment type="similarity">
    <text evidence="8">Belongs to the protein kinase superfamily. Ser/Thr protein kinase family. GCN2 subfamily.</text>
</comment>
<feature type="binding site" evidence="10">
    <location>
        <position position="247"/>
    </location>
    <ligand>
        <name>ATP</name>
        <dbReference type="ChEBI" id="CHEBI:30616"/>
    </ligand>
</feature>
<evidence type="ECO:0000256" key="8">
    <source>
        <dbReference type="ARBA" id="ARBA00037982"/>
    </source>
</evidence>
<dbReference type="InterPro" id="IPR017441">
    <property type="entry name" value="Protein_kinase_ATP_BS"/>
</dbReference>
<keyword evidence="5 10" id="KW-0547">Nucleotide-binding</keyword>
<dbReference type="Gene3D" id="3.30.160.20">
    <property type="match status" value="2"/>
</dbReference>
<evidence type="ECO:0000256" key="9">
    <source>
        <dbReference type="PROSITE-ProRule" id="PRU00266"/>
    </source>
</evidence>
<feature type="compositionally biased region" description="Low complexity" evidence="12">
    <location>
        <begin position="73"/>
        <end position="87"/>
    </location>
</feature>
<evidence type="ECO:0000313" key="15">
    <source>
        <dbReference type="EMBL" id="KAJ1155139.1"/>
    </source>
</evidence>
<evidence type="ECO:0000256" key="5">
    <source>
        <dbReference type="ARBA" id="ARBA00022741"/>
    </source>
</evidence>
<evidence type="ECO:0000259" key="14">
    <source>
        <dbReference type="PROSITE" id="PS50137"/>
    </source>
</evidence>
<protein>
    <recommendedName>
        <fullName evidence="1">non-specific serine/threonine protein kinase</fullName>
        <ecNumber evidence="1">2.7.11.1</ecNumber>
    </recommendedName>
</protein>
<dbReference type="Pfam" id="PF00069">
    <property type="entry name" value="Pkinase"/>
    <property type="match status" value="1"/>
</dbReference>
<keyword evidence="2 11" id="KW-0723">Serine/threonine-protein kinase</keyword>
<dbReference type="SUPFAM" id="SSF56112">
    <property type="entry name" value="Protein kinase-like (PK-like)"/>
    <property type="match status" value="1"/>
</dbReference>
<dbReference type="InterPro" id="IPR000719">
    <property type="entry name" value="Prot_kinase_dom"/>
</dbReference>
<dbReference type="Gene3D" id="3.30.200.20">
    <property type="entry name" value="Phosphorylase Kinase, domain 1"/>
    <property type="match status" value="1"/>
</dbReference>
<feature type="compositionally biased region" description="Polar residues" evidence="12">
    <location>
        <begin position="468"/>
        <end position="483"/>
    </location>
</feature>
<dbReference type="InterPro" id="IPR014720">
    <property type="entry name" value="dsRBD_dom"/>
</dbReference>
<dbReference type="FunFam" id="1.10.510.10:FF:000251">
    <property type="entry name" value="eukaryotic translation initiation factor 2-alpha kinase 3"/>
    <property type="match status" value="1"/>
</dbReference>
<dbReference type="AlphaFoldDB" id="A0AAV7RS73"/>
<dbReference type="GO" id="GO:0003723">
    <property type="term" value="F:RNA binding"/>
    <property type="evidence" value="ECO:0007669"/>
    <property type="project" value="UniProtKB-UniRule"/>
</dbReference>
<evidence type="ECO:0000256" key="12">
    <source>
        <dbReference type="SAM" id="MobiDB-lite"/>
    </source>
</evidence>
<feature type="domain" description="DRBM" evidence="14">
    <location>
        <begin position="93"/>
        <end position="161"/>
    </location>
</feature>
<dbReference type="EMBL" id="JANPWB010000009">
    <property type="protein sequence ID" value="KAJ1155139.1"/>
    <property type="molecule type" value="Genomic_DNA"/>
</dbReference>
<evidence type="ECO:0000256" key="6">
    <source>
        <dbReference type="ARBA" id="ARBA00022777"/>
    </source>
</evidence>
<dbReference type="Gene3D" id="1.10.510.10">
    <property type="entry name" value="Transferase(Phosphotransferase) domain 1"/>
    <property type="match status" value="1"/>
</dbReference>
<dbReference type="Pfam" id="PF00035">
    <property type="entry name" value="dsrm"/>
    <property type="match status" value="2"/>
</dbReference>
<keyword evidence="3" id="KW-0597">Phosphoprotein</keyword>
<evidence type="ECO:0000256" key="2">
    <source>
        <dbReference type="ARBA" id="ARBA00022527"/>
    </source>
</evidence>
<dbReference type="GO" id="GO:0005524">
    <property type="term" value="F:ATP binding"/>
    <property type="evidence" value="ECO:0007669"/>
    <property type="project" value="UniProtKB-UniRule"/>
</dbReference>
<dbReference type="SMART" id="SM00220">
    <property type="entry name" value="S_TKc"/>
    <property type="match status" value="1"/>
</dbReference>
<evidence type="ECO:0000313" key="16">
    <source>
        <dbReference type="Proteomes" id="UP001066276"/>
    </source>
</evidence>
<dbReference type="PANTHER" id="PTHR11042">
    <property type="entry name" value="EUKARYOTIC TRANSLATION INITIATION FACTOR 2-ALPHA KINASE EIF2-ALPHA KINASE -RELATED"/>
    <property type="match status" value="1"/>
</dbReference>
<evidence type="ECO:0000256" key="7">
    <source>
        <dbReference type="ARBA" id="ARBA00022840"/>
    </source>
</evidence>
<feature type="region of interest" description="Disordered" evidence="12">
    <location>
        <begin position="468"/>
        <end position="494"/>
    </location>
</feature>
<gene>
    <name evidence="15" type="ORF">NDU88_007874</name>
</gene>
<keyword evidence="7 10" id="KW-0067">ATP-binding</keyword>
<evidence type="ECO:0000256" key="11">
    <source>
        <dbReference type="RuleBase" id="RU000304"/>
    </source>
</evidence>
<dbReference type="GO" id="GO:0005634">
    <property type="term" value="C:nucleus"/>
    <property type="evidence" value="ECO:0007669"/>
    <property type="project" value="TreeGrafter"/>
</dbReference>
<dbReference type="PANTHER" id="PTHR11042:SF194">
    <property type="entry name" value="DOUBLE-STRANDED RNA ACTIVATED PROTEIN KINASE"/>
    <property type="match status" value="1"/>
</dbReference>
<dbReference type="SMART" id="SM00358">
    <property type="entry name" value="DSRM"/>
    <property type="match status" value="2"/>
</dbReference>
<dbReference type="PROSITE" id="PS50137">
    <property type="entry name" value="DS_RBD"/>
    <property type="match status" value="2"/>
</dbReference>
<organism evidence="15 16">
    <name type="scientific">Pleurodeles waltl</name>
    <name type="common">Iberian ribbed newt</name>
    <dbReference type="NCBI Taxonomy" id="8319"/>
    <lineage>
        <taxon>Eukaryota</taxon>
        <taxon>Metazoa</taxon>
        <taxon>Chordata</taxon>
        <taxon>Craniata</taxon>
        <taxon>Vertebrata</taxon>
        <taxon>Euteleostomi</taxon>
        <taxon>Amphibia</taxon>
        <taxon>Batrachia</taxon>
        <taxon>Caudata</taxon>
        <taxon>Salamandroidea</taxon>
        <taxon>Salamandridae</taxon>
        <taxon>Pleurodelinae</taxon>
        <taxon>Pleurodeles</taxon>
    </lineage>
</organism>
<proteinExistence type="inferred from homology"/>
<comment type="caution">
    <text evidence="15">The sequence shown here is derived from an EMBL/GenBank/DDBJ whole genome shotgun (WGS) entry which is preliminary data.</text>
</comment>
<evidence type="ECO:0000256" key="3">
    <source>
        <dbReference type="ARBA" id="ARBA00022553"/>
    </source>
</evidence>
<dbReference type="PROSITE" id="PS00107">
    <property type="entry name" value="PROTEIN_KINASE_ATP"/>
    <property type="match status" value="1"/>
</dbReference>
<dbReference type="PROSITE" id="PS00108">
    <property type="entry name" value="PROTEIN_KINASE_ST"/>
    <property type="match status" value="1"/>
</dbReference>
<dbReference type="SUPFAM" id="SSF54768">
    <property type="entry name" value="dsRNA-binding domain-like"/>
    <property type="match status" value="2"/>
</dbReference>
<keyword evidence="4" id="KW-0808">Transferase</keyword>
<evidence type="ECO:0000256" key="1">
    <source>
        <dbReference type="ARBA" id="ARBA00012513"/>
    </source>
</evidence>
<evidence type="ECO:0000256" key="10">
    <source>
        <dbReference type="PROSITE-ProRule" id="PRU10141"/>
    </source>
</evidence>
<dbReference type="GO" id="GO:0005737">
    <property type="term" value="C:cytoplasm"/>
    <property type="evidence" value="ECO:0007669"/>
    <property type="project" value="TreeGrafter"/>
</dbReference>
<dbReference type="InterPro" id="IPR011009">
    <property type="entry name" value="Kinase-like_dom_sf"/>
</dbReference>
<keyword evidence="16" id="KW-1185">Reference proteome</keyword>
<accession>A0AAV7RS73</accession>